<reference evidence="3 4" key="1">
    <citation type="submission" date="2024-01" db="EMBL/GenBank/DDBJ databases">
        <title>The genome of the rayed Mediterranean limpet Patella caerulea (Linnaeus, 1758).</title>
        <authorList>
            <person name="Anh-Thu Weber A."/>
            <person name="Halstead-Nussloch G."/>
        </authorList>
    </citation>
    <scope>NUCLEOTIDE SEQUENCE [LARGE SCALE GENOMIC DNA]</scope>
    <source>
        <strain evidence="3">AATW-2023a</strain>
        <tissue evidence="3">Whole specimen</tissue>
    </source>
</reference>
<dbReference type="PANTHER" id="PTHR37984">
    <property type="entry name" value="PROTEIN CBG26694"/>
    <property type="match status" value="1"/>
</dbReference>
<dbReference type="InterPro" id="IPR001584">
    <property type="entry name" value="Integrase_cat-core"/>
</dbReference>
<dbReference type="EMBL" id="JAZGQO010000009">
    <property type="protein sequence ID" value="KAK6178407.1"/>
    <property type="molecule type" value="Genomic_DNA"/>
</dbReference>
<dbReference type="InterPro" id="IPR012337">
    <property type="entry name" value="RNaseH-like_sf"/>
</dbReference>
<dbReference type="FunFam" id="3.30.420.10:FF:000032">
    <property type="entry name" value="Retrovirus-related Pol polyprotein from transposon 297-like Protein"/>
    <property type="match status" value="1"/>
</dbReference>
<dbReference type="Gene3D" id="3.30.420.10">
    <property type="entry name" value="Ribonuclease H-like superfamily/Ribonuclease H"/>
    <property type="match status" value="1"/>
</dbReference>
<comment type="caution">
    <text evidence="3">The sequence shown here is derived from an EMBL/GenBank/DDBJ whole genome shotgun (WGS) entry which is preliminary data.</text>
</comment>
<evidence type="ECO:0000313" key="3">
    <source>
        <dbReference type="EMBL" id="KAK6178407.1"/>
    </source>
</evidence>
<dbReference type="GO" id="GO:0003676">
    <property type="term" value="F:nucleic acid binding"/>
    <property type="evidence" value="ECO:0007669"/>
    <property type="project" value="InterPro"/>
</dbReference>
<sequence>MVSIDFLHLETCKGGYQYILLVVDHYTRFAVAYPTTNKSGRTAADKIFNDYVLKFGFPEKLHHDQGREFENDFFSRLQKYCGIKHSRTTPYHPEGNGQVERLNRTLLGMLRTLPDDFKSDRKNHVSKMIHSYNCTKNETTGYSPHFLVYGRQPRLPVDLIFCLDEPSKHSGYKDYVDRWSECMREAYDKASSNARKASARSKTRRNSKPQNAVLVPGAGVLVRNLGERGGPVKLRNFWEKDIHIVVKSTDDSSPVYEVRSEELKGKSRRLHRNLLLQCNDLPVDKPDVSVQPAGKSSTPRVESKQL</sequence>
<organism evidence="3 4">
    <name type="scientific">Patella caerulea</name>
    <name type="common">Rayed Mediterranean limpet</name>
    <dbReference type="NCBI Taxonomy" id="87958"/>
    <lineage>
        <taxon>Eukaryota</taxon>
        <taxon>Metazoa</taxon>
        <taxon>Spiralia</taxon>
        <taxon>Lophotrochozoa</taxon>
        <taxon>Mollusca</taxon>
        <taxon>Gastropoda</taxon>
        <taxon>Patellogastropoda</taxon>
        <taxon>Patelloidea</taxon>
        <taxon>Patellidae</taxon>
        <taxon>Patella</taxon>
    </lineage>
</organism>
<feature type="region of interest" description="Disordered" evidence="1">
    <location>
        <begin position="282"/>
        <end position="306"/>
    </location>
</feature>
<keyword evidence="4" id="KW-1185">Reference proteome</keyword>
<accession>A0AAN8PGQ4</accession>
<evidence type="ECO:0000259" key="2">
    <source>
        <dbReference type="PROSITE" id="PS50994"/>
    </source>
</evidence>
<dbReference type="Pfam" id="PF00665">
    <property type="entry name" value="rve"/>
    <property type="match status" value="1"/>
</dbReference>
<protein>
    <recommendedName>
        <fullName evidence="2">Integrase catalytic domain-containing protein</fullName>
    </recommendedName>
</protein>
<dbReference type="GO" id="GO:0015074">
    <property type="term" value="P:DNA integration"/>
    <property type="evidence" value="ECO:0007669"/>
    <property type="project" value="InterPro"/>
</dbReference>
<dbReference type="InterPro" id="IPR050951">
    <property type="entry name" value="Retrovirus_Pol_polyprotein"/>
</dbReference>
<dbReference type="InterPro" id="IPR036397">
    <property type="entry name" value="RNaseH_sf"/>
</dbReference>
<gene>
    <name evidence="3" type="ORF">SNE40_013201</name>
</gene>
<feature type="domain" description="Integrase catalytic" evidence="2">
    <location>
        <begin position="1"/>
        <end position="152"/>
    </location>
</feature>
<evidence type="ECO:0000256" key="1">
    <source>
        <dbReference type="SAM" id="MobiDB-lite"/>
    </source>
</evidence>
<dbReference type="SUPFAM" id="SSF53098">
    <property type="entry name" value="Ribonuclease H-like"/>
    <property type="match status" value="1"/>
</dbReference>
<proteinExistence type="predicted"/>
<dbReference type="PANTHER" id="PTHR37984:SF15">
    <property type="entry name" value="INTEGRASE CATALYTIC DOMAIN-CONTAINING PROTEIN"/>
    <property type="match status" value="1"/>
</dbReference>
<dbReference type="Proteomes" id="UP001347796">
    <property type="component" value="Unassembled WGS sequence"/>
</dbReference>
<evidence type="ECO:0000313" key="4">
    <source>
        <dbReference type="Proteomes" id="UP001347796"/>
    </source>
</evidence>
<dbReference type="PROSITE" id="PS50994">
    <property type="entry name" value="INTEGRASE"/>
    <property type="match status" value="1"/>
</dbReference>
<name>A0AAN8PGQ4_PATCE</name>
<dbReference type="AlphaFoldDB" id="A0AAN8PGQ4"/>